<name>A0ABT6Y7M4_9BACT</name>
<dbReference type="RefSeq" id="WP_283344486.1">
    <property type="nucleotide sequence ID" value="NZ_JASHIF010000008.1"/>
</dbReference>
<keyword evidence="2" id="KW-1185">Reference proteome</keyword>
<accession>A0ABT6Y7M4</accession>
<proteinExistence type="predicted"/>
<comment type="caution">
    <text evidence="1">The sequence shown here is derived from an EMBL/GenBank/DDBJ whole genome shotgun (WGS) entry which is preliminary data.</text>
</comment>
<dbReference type="Proteomes" id="UP001236507">
    <property type="component" value="Unassembled WGS sequence"/>
</dbReference>
<evidence type="ECO:0000313" key="1">
    <source>
        <dbReference type="EMBL" id="MDI9859575.1"/>
    </source>
</evidence>
<evidence type="ECO:0000313" key="2">
    <source>
        <dbReference type="Proteomes" id="UP001236507"/>
    </source>
</evidence>
<dbReference type="GO" id="GO:0016853">
    <property type="term" value="F:isomerase activity"/>
    <property type="evidence" value="ECO:0007669"/>
    <property type="project" value="UniProtKB-KW"/>
</dbReference>
<organism evidence="1 2">
    <name type="scientific">Flectobacillus roseus</name>
    <dbReference type="NCBI Taxonomy" id="502259"/>
    <lineage>
        <taxon>Bacteria</taxon>
        <taxon>Pseudomonadati</taxon>
        <taxon>Bacteroidota</taxon>
        <taxon>Cytophagia</taxon>
        <taxon>Cytophagales</taxon>
        <taxon>Flectobacillaceae</taxon>
        <taxon>Flectobacillus</taxon>
    </lineage>
</organism>
<gene>
    <name evidence="1" type="ORF">QM524_10160</name>
</gene>
<reference evidence="1 2" key="1">
    <citation type="submission" date="2023-05" db="EMBL/GenBank/DDBJ databases">
        <title>Novel species of genus Flectobacillus isolated from stream in China.</title>
        <authorList>
            <person name="Lu H."/>
        </authorList>
    </citation>
    <scope>NUCLEOTIDE SEQUENCE [LARGE SCALE GENOMIC DNA]</scope>
    <source>
        <strain evidence="1 2">KCTC 42575</strain>
    </source>
</reference>
<keyword evidence="1" id="KW-0413">Isomerase</keyword>
<dbReference type="InterPro" id="IPR011060">
    <property type="entry name" value="RibuloseP-bd_barrel"/>
</dbReference>
<dbReference type="Gene3D" id="3.20.20.70">
    <property type="entry name" value="Aldolase class I"/>
    <property type="match status" value="1"/>
</dbReference>
<dbReference type="EMBL" id="JASHIF010000008">
    <property type="protein sequence ID" value="MDI9859575.1"/>
    <property type="molecule type" value="Genomic_DNA"/>
</dbReference>
<protein>
    <submittedName>
        <fullName evidence="1">N-(5'-phosphoribosyl)anthranilate isomerase</fullName>
    </submittedName>
</protein>
<dbReference type="InterPro" id="IPR013785">
    <property type="entry name" value="Aldolase_TIM"/>
</dbReference>
<sequence>MLKTIVKVSEVNNLSDARYCAGMGVEYIGFSMDNVPFEKYKEMRGWLAGVQIVGETSSNNALHIQEMVSTFLPDAIQISANSGSDLPDLDALKELNLPIILKTDFAEANLPALFQSTAGYVTYFLLENSDEFTTIDAITNQIETWAAQYPILLGFGITEDNANQLLEEVGFKGLALKGGEEIRPGFANMDELINILEALDDDF</sequence>
<dbReference type="SUPFAM" id="SSF51366">
    <property type="entry name" value="Ribulose-phoshate binding barrel"/>
    <property type="match status" value="1"/>
</dbReference>